<evidence type="ECO:0008006" key="3">
    <source>
        <dbReference type="Google" id="ProtNLM"/>
    </source>
</evidence>
<protein>
    <recommendedName>
        <fullName evidence="3">Nucleotidyl transferase AbiEii/AbiGii toxin family protein</fullName>
    </recommendedName>
</protein>
<proteinExistence type="predicted"/>
<name>A0A1G2FFM2_9BACT</name>
<sequence length="209" mass="24521">MFEETISKQSSKNLALLGSSKILNNAYLAGGTALALQLGHRISYDLDFFTEKKFKAQIFLKKISQFKDYRHERVGWRTILGKLGDVKFSLFYYSYPLLKKPVKFKNINLASIDDISAMKIAAISERGTKRDFVDLYFILQKIQINDVLRFYEQKYKKLASNSVHIRKSLIYFDDAEDENMPKMLKQISWKEVKSFYEQEVKKISQEILR</sequence>
<dbReference type="Proteomes" id="UP000177061">
    <property type="component" value="Unassembled WGS sequence"/>
</dbReference>
<dbReference type="InterPro" id="IPR014942">
    <property type="entry name" value="AbiEii"/>
</dbReference>
<dbReference type="AlphaFoldDB" id="A0A1G2FFM2"/>
<gene>
    <name evidence="1" type="ORF">A3J64_02300</name>
</gene>
<accession>A0A1G2FFM2</accession>
<dbReference type="Pfam" id="PF08843">
    <property type="entry name" value="AbiEii"/>
    <property type="match status" value="2"/>
</dbReference>
<organism evidence="1 2">
    <name type="scientific">Candidatus Portnoybacteria bacterium RIFCSPHIGHO2_12_FULL_38_9</name>
    <dbReference type="NCBI Taxonomy" id="1801997"/>
    <lineage>
        <taxon>Bacteria</taxon>
        <taxon>Candidatus Portnoyibacteriota</taxon>
    </lineage>
</organism>
<comment type="caution">
    <text evidence="1">The sequence shown here is derived from an EMBL/GenBank/DDBJ whole genome shotgun (WGS) entry which is preliminary data.</text>
</comment>
<evidence type="ECO:0000313" key="2">
    <source>
        <dbReference type="Proteomes" id="UP000177061"/>
    </source>
</evidence>
<reference evidence="1 2" key="1">
    <citation type="journal article" date="2016" name="Nat. Commun.">
        <title>Thousands of microbial genomes shed light on interconnected biogeochemical processes in an aquifer system.</title>
        <authorList>
            <person name="Anantharaman K."/>
            <person name="Brown C.T."/>
            <person name="Hug L.A."/>
            <person name="Sharon I."/>
            <person name="Castelle C.J."/>
            <person name="Probst A.J."/>
            <person name="Thomas B.C."/>
            <person name="Singh A."/>
            <person name="Wilkins M.J."/>
            <person name="Karaoz U."/>
            <person name="Brodie E.L."/>
            <person name="Williams K.H."/>
            <person name="Hubbard S.S."/>
            <person name="Banfield J.F."/>
        </authorList>
    </citation>
    <scope>NUCLEOTIDE SEQUENCE [LARGE SCALE GENOMIC DNA]</scope>
</reference>
<dbReference type="STRING" id="1801997.A3J64_02300"/>
<evidence type="ECO:0000313" key="1">
    <source>
        <dbReference type="EMBL" id="OGZ36440.1"/>
    </source>
</evidence>
<dbReference type="EMBL" id="MHNB01000026">
    <property type="protein sequence ID" value="OGZ36440.1"/>
    <property type="molecule type" value="Genomic_DNA"/>
</dbReference>